<dbReference type="KEGG" id="nko:Niako_6922"/>
<protein>
    <submittedName>
        <fullName evidence="1">Uncharacterized protein</fullName>
    </submittedName>
</protein>
<sequence>MNILFPVKCNKEMHLFINRLIIIQLNLIKNQLLDVNQYTPKPFMLLRYLKRSFAKPLLIV</sequence>
<evidence type="ECO:0000313" key="1">
    <source>
        <dbReference type="EMBL" id="AEW03144.1"/>
    </source>
</evidence>
<reference evidence="1 2" key="1">
    <citation type="submission" date="2011-12" db="EMBL/GenBank/DDBJ databases">
        <title>The complete genome of Niastella koreensis GR20-10.</title>
        <authorList>
            <consortium name="US DOE Joint Genome Institute (JGI-PGF)"/>
            <person name="Lucas S."/>
            <person name="Han J."/>
            <person name="Lapidus A."/>
            <person name="Bruce D."/>
            <person name="Goodwin L."/>
            <person name="Pitluck S."/>
            <person name="Peters L."/>
            <person name="Kyrpides N."/>
            <person name="Mavromatis K."/>
            <person name="Ivanova N."/>
            <person name="Mikhailova N."/>
            <person name="Davenport K."/>
            <person name="Saunders E."/>
            <person name="Detter J.C."/>
            <person name="Tapia R."/>
            <person name="Han C."/>
            <person name="Land M."/>
            <person name="Hauser L."/>
            <person name="Markowitz V."/>
            <person name="Cheng J.-F."/>
            <person name="Hugenholtz P."/>
            <person name="Woyke T."/>
            <person name="Wu D."/>
            <person name="Tindall B."/>
            <person name="Pomrenke H."/>
            <person name="Brambilla E."/>
            <person name="Klenk H.-P."/>
            <person name="Eisen J.A."/>
        </authorList>
    </citation>
    <scope>NUCLEOTIDE SEQUENCE [LARGE SCALE GENOMIC DNA]</scope>
    <source>
        <strain evidence="2">DSM 17620 / KACC 11465 / NBRC 106392 / GR20-10</strain>
    </source>
</reference>
<gene>
    <name evidence="1" type="ordered locus">Niako_6922</name>
</gene>
<dbReference type="EMBL" id="CP003178">
    <property type="protein sequence ID" value="AEW03144.1"/>
    <property type="molecule type" value="Genomic_DNA"/>
</dbReference>
<accession>G8TP26</accession>
<name>G8TP26_NIAKG</name>
<dbReference type="HOGENOM" id="CLU_2936906_0_0_10"/>
<proteinExistence type="predicted"/>
<dbReference type="Proteomes" id="UP000005438">
    <property type="component" value="Chromosome"/>
</dbReference>
<dbReference type="AlphaFoldDB" id="G8TP26"/>
<organism evidence="1 2">
    <name type="scientific">Niastella koreensis (strain DSM 17620 / KACC 11465 / NBRC 106392 / GR20-10)</name>
    <dbReference type="NCBI Taxonomy" id="700598"/>
    <lineage>
        <taxon>Bacteria</taxon>
        <taxon>Pseudomonadati</taxon>
        <taxon>Bacteroidota</taxon>
        <taxon>Chitinophagia</taxon>
        <taxon>Chitinophagales</taxon>
        <taxon>Chitinophagaceae</taxon>
        <taxon>Niastella</taxon>
    </lineage>
</organism>
<evidence type="ECO:0000313" key="2">
    <source>
        <dbReference type="Proteomes" id="UP000005438"/>
    </source>
</evidence>